<organism evidence="2 3">
    <name type="scientific">Parasphingorhabdus marina DSM 22363</name>
    <dbReference type="NCBI Taxonomy" id="1123272"/>
    <lineage>
        <taxon>Bacteria</taxon>
        <taxon>Pseudomonadati</taxon>
        <taxon>Pseudomonadota</taxon>
        <taxon>Alphaproteobacteria</taxon>
        <taxon>Sphingomonadales</taxon>
        <taxon>Sphingomonadaceae</taxon>
        <taxon>Parasphingorhabdus</taxon>
    </lineage>
</organism>
<keyword evidence="2" id="KW-0560">Oxidoreductase</keyword>
<evidence type="ECO:0000259" key="1">
    <source>
        <dbReference type="PROSITE" id="PS51725"/>
    </source>
</evidence>
<reference evidence="3" key="1">
    <citation type="submission" date="2016-11" db="EMBL/GenBank/DDBJ databases">
        <authorList>
            <person name="Varghese N."/>
            <person name="Submissions S."/>
        </authorList>
    </citation>
    <scope>NUCLEOTIDE SEQUENCE [LARGE SCALE GENOMIC DNA]</scope>
    <source>
        <strain evidence="3">DSM 22363</strain>
    </source>
</reference>
<dbReference type="Gene3D" id="3.30.70.100">
    <property type="match status" value="1"/>
</dbReference>
<dbReference type="InterPro" id="IPR011008">
    <property type="entry name" value="Dimeric_a/b-barrel"/>
</dbReference>
<keyword evidence="2" id="KW-0503">Monooxygenase</keyword>
<gene>
    <name evidence="2" type="ORF">SAMN02745824_0620</name>
</gene>
<dbReference type="AlphaFoldDB" id="A0A1N6CNS6"/>
<name>A0A1N6CNS6_9SPHN</name>
<dbReference type="RefSeq" id="WP_074203672.1">
    <property type="nucleotide sequence ID" value="NZ_FSQW01000001.1"/>
</dbReference>
<dbReference type="EMBL" id="FSQW01000001">
    <property type="protein sequence ID" value="SIN60238.1"/>
    <property type="molecule type" value="Genomic_DNA"/>
</dbReference>
<dbReference type="Proteomes" id="UP000185192">
    <property type="component" value="Unassembled WGS sequence"/>
</dbReference>
<evidence type="ECO:0000313" key="3">
    <source>
        <dbReference type="Proteomes" id="UP000185192"/>
    </source>
</evidence>
<dbReference type="Pfam" id="PF03992">
    <property type="entry name" value="ABM"/>
    <property type="match status" value="1"/>
</dbReference>
<protein>
    <submittedName>
        <fullName evidence="2">Heme-degrading monooxygenase HmoA</fullName>
    </submittedName>
</protein>
<dbReference type="InterPro" id="IPR007138">
    <property type="entry name" value="ABM_dom"/>
</dbReference>
<proteinExistence type="predicted"/>
<dbReference type="OrthoDB" id="9798157at2"/>
<dbReference type="STRING" id="1123272.SAMN02745824_0620"/>
<keyword evidence="3" id="KW-1185">Reference proteome</keyword>
<accession>A0A1N6CNS6</accession>
<sequence>MIVEQALLEIRPGQSQAFAKAMQQARGLISRQPGFQSIEVRPDCDREDRYLLLVCWDSISAHRDGFRQSAEYPEWRDLLHQFYDPMPVVTYYGQCIFYD</sequence>
<dbReference type="PROSITE" id="PS51725">
    <property type="entry name" value="ABM"/>
    <property type="match status" value="1"/>
</dbReference>
<feature type="domain" description="ABM" evidence="1">
    <location>
        <begin position="2"/>
        <end position="92"/>
    </location>
</feature>
<evidence type="ECO:0000313" key="2">
    <source>
        <dbReference type="EMBL" id="SIN60238.1"/>
    </source>
</evidence>
<dbReference type="GO" id="GO:0004497">
    <property type="term" value="F:monooxygenase activity"/>
    <property type="evidence" value="ECO:0007669"/>
    <property type="project" value="UniProtKB-KW"/>
</dbReference>
<dbReference type="SUPFAM" id="SSF54909">
    <property type="entry name" value="Dimeric alpha+beta barrel"/>
    <property type="match status" value="1"/>
</dbReference>